<evidence type="ECO:0000256" key="1">
    <source>
        <dbReference type="ARBA" id="ARBA00038420"/>
    </source>
</evidence>
<evidence type="ECO:0000256" key="2">
    <source>
        <dbReference type="SAM" id="MobiDB-lite"/>
    </source>
</evidence>
<dbReference type="PANTHER" id="PTHR21666">
    <property type="entry name" value="PEPTIDASE-RELATED"/>
    <property type="match status" value="1"/>
</dbReference>
<dbReference type="Pfam" id="PF01551">
    <property type="entry name" value="Peptidase_M23"/>
    <property type="match status" value="1"/>
</dbReference>
<feature type="compositionally biased region" description="Pro residues" evidence="2">
    <location>
        <begin position="123"/>
        <end position="135"/>
    </location>
</feature>
<dbReference type="InterPro" id="IPR016047">
    <property type="entry name" value="M23ase_b-sheet_dom"/>
</dbReference>
<dbReference type="SMART" id="SM00257">
    <property type="entry name" value="LysM"/>
    <property type="match status" value="1"/>
</dbReference>
<dbReference type="GO" id="GO:0009279">
    <property type="term" value="C:cell outer membrane"/>
    <property type="evidence" value="ECO:0007669"/>
    <property type="project" value="TreeGrafter"/>
</dbReference>
<dbReference type="InterPro" id="IPR050570">
    <property type="entry name" value="Cell_wall_metabolism_enzyme"/>
</dbReference>
<feature type="domain" description="LysM" evidence="4">
    <location>
        <begin position="49"/>
        <end position="93"/>
    </location>
</feature>
<dbReference type="Gene3D" id="3.10.350.10">
    <property type="entry name" value="LysM domain"/>
    <property type="match status" value="1"/>
</dbReference>
<dbReference type="Gene3D" id="2.70.70.10">
    <property type="entry name" value="Glucose Permease (Domain IIA)"/>
    <property type="match status" value="1"/>
</dbReference>
<reference evidence="5 6" key="1">
    <citation type="journal article" date="2012" name="J. Bacteriol.">
        <title>Genome sequence of an alkane-degrading bacterium, Alcanivorax pacificus type strain W11-5, isolated from deep sea sediment.</title>
        <authorList>
            <person name="Lai Q."/>
            <person name="Shao Z."/>
        </authorList>
    </citation>
    <scope>NUCLEOTIDE SEQUENCE [LARGE SCALE GENOMIC DNA]</scope>
    <source>
        <strain evidence="5 6">W11-5</strain>
    </source>
</reference>
<dbReference type="PROSITE" id="PS51782">
    <property type="entry name" value="LYSM"/>
    <property type="match status" value="1"/>
</dbReference>
<proteinExistence type="inferred from homology"/>
<keyword evidence="5" id="KW-0449">Lipoprotein</keyword>
<evidence type="ECO:0000259" key="4">
    <source>
        <dbReference type="PROSITE" id="PS51782"/>
    </source>
</evidence>
<dbReference type="GO" id="GO:0032153">
    <property type="term" value="C:cell division site"/>
    <property type="evidence" value="ECO:0007669"/>
    <property type="project" value="TreeGrafter"/>
</dbReference>
<dbReference type="PROSITE" id="PS51257">
    <property type="entry name" value="PROKAR_LIPOPROTEIN"/>
    <property type="match status" value="1"/>
</dbReference>
<dbReference type="GO" id="GO:0004222">
    <property type="term" value="F:metalloendopeptidase activity"/>
    <property type="evidence" value="ECO:0007669"/>
    <property type="project" value="TreeGrafter"/>
</dbReference>
<evidence type="ECO:0000313" key="5">
    <source>
        <dbReference type="EMBL" id="AJD48803.1"/>
    </source>
</evidence>
<dbReference type="SUPFAM" id="SSF51261">
    <property type="entry name" value="Duplicated hybrid motif"/>
    <property type="match status" value="1"/>
</dbReference>
<dbReference type="PANTHER" id="PTHR21666:SF263">
    <property type="entry name" value="MUREIN HYDROLASE ACTIVATOR NLPD"/>
    <property type="match status" value="1"/>
</dbReference>
<dbReference type="AlphaFoldDB" id="A0A0B4XQT5"/>
<dbReference type="InterPro" id="IPR036779">
    <property type="entry name" value="LysM_dom_sf"/>
</dbReference>
<dbReference type="HOGENOM" id="CLU_029425_0_2_6"/>
<keyword evidence="3" id="KW-0732">Signal</keyword>
<dbReference type="Proteomes" id="UP000006764">
    <property type="component" value="Chromosome"/>
</dbReference>
<keyword evidence="6" id="KW-1185">Reference proteome</keyword>
<dbReference type="Pfam" id="PF01476">
    <property type="entry name" value="LysM"/>
    <property type="match status" value="1"/>
</dbReference>
<sequence length="269" mass="28428">MRLTGLLVLILALVSSGCAASHAPVVEYDAGGARSGGTMSTRPARITRGAHQVTRGDTLFSIAWRYGWDYRELAAANGISAPYTIHPGQRIHLDRRVPQTTASAPSRPASPPPAARPTTPAATPSPTPTPAPPARSPSATSTPSGTGAVTWRWPANGQLISGFSAAGQRGIAIAGREGDPVLAAADGVVVYRGNGLTGYGNLLIVKHNDRWLSAYAHNHDMLVREGERVRIGQRIATMGATGTFRTQLHFEIRRDGQPVDPANLLPKRS</sequence>
<organism evidence="5 6">
    <name type="scientific">Isoalcanivorax pacificus W11-5</name>
    <dbReference type="NCBI Taxonomy" id="391936"/>
    <lineage>
        <taxon>Bacteria</taxon>
        <taxon>Pseudomonadati</taxon>
        <taxon>Pseudomonadota</taxon>
        <taxon>Gammaproteobacteria</taxon>
        <taxon>Oceanospirillales</taxon>
        <taxon>Alcanivoracaceae</taxon>
        <taxon>Isoalcanivorax</taxon>
    </lineage>
</organism>
<protein>
    <submittedName>
        <fullName evidence="5">Lipoprotein NlpD</fullName>
    </submittedName>
</protein>
<dbReference type="EMBL" id="CP004387">
    <property type="protein sequence ID" value="AJD48803.1"/>
    <property type="molecule type" value="Genomic_DNA"/>
</dbReference>
<dbReference type="KEGG" id="apac:S7S_11955"/>
<feature type="chain" id="PRO_5002097395" evidence="3">
    <location>
        <begin position="20"/>
        <end position="269"/>
    </location>
</feature>
<feature type="signal peptide" evidence="3">
    <location>
        <begin position="1"/>
        <end position="19"/>
    </location>
</feature>
<feature type="region of interest" description="Disordered" evidence="2">
    <location>
        <begin position="98"/>
        <end position="151"/>
    </location>
</feature>
<dbReference type="InterPro" id="IPR011055">
    <property type="entry name" value="Dup_hybrid_motif"/>
</dbReference>
<dbReference type="CDD" id="cd12797">
    <property type="entry name" value="M23_peptidase"/>
    <property type="match status" value="1"/>
</dbReference>
<dbReference type="STRING" id="391936.S7S_11955"/>
<comment type="similarity">
    <text evidence="1">Belongs to the E.coli NlpD/Haemophilus LppB family.</text>
</comment>
<evidence type="ECO:0000313" key="6">
    <source>
        <dbReference type="Proteomes" id="UP000006764"/>
    </source>
</evidence>
<evidence type="ECO:0000256" key="3">
    <source>
        <dbReference type="SAM" id="SignalP"/>
    </source>
</evidence>
<dbReference type="RefSeq" id="WP_008736812.1">
    <property type="nucleotide sequence ID" value="NZ_CP004387.1"/>
</dbReference>
<dbReference type="CDD" id="cd00118">
    <property type="entry name" value="LysM"/>
    <property type="match status" value="1"/>
</dbReference>
<accession>A0A0B4XQT5</accession>
<name>A0A0B4XQT5_9GAMM</name>
<gene>
    <name evidence="5" type="ORF">S7S_11955</name>
</gene>
<dbReference type="InterPro" id="IPR018392">
    <property type="entry name" value="LysM"/>
</dbReference>